<evidence type="ECO:0000313" key="10">
    <source>
        <dbReference type="Proteomes" id="UP001139104"/>
    </source>
</evidence>
<dbReference type="PANTHER" id="PTHR46098:SF1">
    <property type="entry name" value="TRNA (CYTOSINE(38)-C(5))-METHYLTRANSFERASE"/>
    <property type="match status" value="1"/>
</dbReference>
<keyword evidence="5" id="KW-0680">Restriction system</keyword>
<evidence type="ECO:0000256" key="7">
    <source>
        <dbReference type="PROSITE-ProRule" id="PRU01016"/>
    </source>
</evidence>
<keyword evidence="2 7" id="KW-0489">Methyltransferase</keyword>
<dbReference type="EC" id="2.1.1.37" evidence="1"/>
<dbReference type="RefSeq" id="WP_272884884.1">
    <property type="nucleotide sequence ID" value="NZ_JAIVFK010000022.1"/>
</dbReference>
<evidence type="ECO:0000256" key="5">
    <source>
        <dbReference type="ARBA" id="ARBA00022747"/>
    </source>
</evidence>
<dbReference type="Pfam" id="PF00145">
    <property type="entry name" value="DNA_methylase"/>
    <property type="match status" value="1"/>
</dbReference>
<dbReference type="Gene3D" id="3.90.120.10">
    <property type="entry name" value="DNA Methylase, subunit A, domain 2"/>
    <property type="match status" value="1"/>
</dbReference>
<name>A0ABS9ZBX7_9HYPH</name>
<dbReference type="InterPro" id="IPR029063">
    <property type="entry name" value="SAM-dependent_MTases_sf"/>
</dbReference>
<comment type="similarity">
    <text evidence="7 8">Belongs to the class I-like SAM-binding methyltransferase superfamily. C5-methyltransferase family.</text>
</comment>
<proteinExistence type="inferred from homology"/>
<keyword evidence="4 7" id="KW-0949">S-adenosyl-L-methionine</keyword>
<sequence length="396" mass="42752">MPRPLTFYEFFAGGGMARLGLGGEWTCLFANDIDADKAAAYRANWGDAEFVEGDLATIAAREIPGRADLAWASFPCQDLSLAGGGKGMGAAGDAVKTRSGAFWLFHEKMRALRAEGRAPRAVVLENVVGVLTSHGMRDFCAVVAALDELGYRTGALTLDARWFTPQSRPRVFFVAVQKSPLAAPARAGAGLVAHEAQPLWTSASLRAARAALPAELAANWQWWRLPEPARRNAELAELLEDSPADAPWRPPAATERLLALMAPAHRQKIAAIQASGARRVGAVFRRTRTDENGLKRQRAEVRFDGLAGCLRTPRGGSSRQTIMEVHRETIRTRLLSPREAARLMGLPDSYRLPPSAGAAYELCGDGLCAPVVRHLAEHLLQPLLRDSAPQGLAAAE</sequence>
<dbReference type="InterPro" id="IPR001525">
    <property type="entry name" value="C5_MeTfrase"/>
</dbReference>
<dbReference type="PANTHER" id="PTHR46098">
    <property type="entry name" value="TRNA (CYTOSINE(38)-C(5))-METHYLTRANSFERASE"/>
    <property type="match status" value="1"/>
</dbReference>
<evidence type="ECO:0000256" key="1">
    <source>
        <dbReference type="ARBA" id="ARBA00011975"/>
    </source>
</evidence>
<evidence type="ECO:0000256" key="3">
    <source>
        <dbReference type="ARBA" id="ARBA00022679"/>
    </source>
</evidence>
<gene>
    <name evidence="9" type="ORF">K2U94_18980</name>
</gene>
<dbReference type="PROSITE" id="PS51679">
    <property type="entry name" value="SAM_MT_C5"/>
    <property type="match status" value="1"/>
</dbReference>
<dbReference type="PRINTS" id="PR00105">
    <property type="entry name" value="C5METTRFRASE"/>
</dbReference>
<dbReference type="EMBL" id="JAIVFP010000001">
    <property type="protein sequence ID" value="MCI4684825.1"/>
    <property type="molecule type" value="Genomic_DNA"/>
</dbReference>
<dbReference type="NCBIfam" id="TIGR00675">
    <property type="entry name" value="dcm"/>
    <property type="match status" value="1"/>
</dbReference>
<dbReference type="Proteomes" id="UP001139104">
    <property type="component" value="Unassembled WGS sequence"/>
</dbReference>
<organism evidence="9 10">
    <name type="scientific">Candidatus Rhodoblastus alkanivorans</name>
    <dbReference type="NCBI Taxonomy" id="2954117"/>
    <lineage>
        <taxon>Bacteria</taxon>
        <taxon>Pseudomonadati</taxon>
        <taxon>Pseudomonadota</taxon>
        <taxon>Alphaproteobacteria</taxon>
        <taxon>Hyphomicrobiales</taxon>
        <taxon>Rhodoblastaceae</taxon>
        <taxon>Rhodoblastus</taxon>
    </lineage>
</organism>
<feature type="active site" evidence="7">
    <location>
        <position position="76"/>
    </location>
</feature>
<dbReference type="Gene3D" id="3.40.50.150">
    <property type="entry name" value="Vaccinia Virus protein VP39"/>
    <property type="match status" value="1"/>
</dbReference>
<keyword evidence="10" id="KW-1185">Reference proteome</keyword>
<dbReference type="GO" id="GO:0032259">
    <property type="term" value="P:methylation"/>
    <property type="evidence" value="ECO:0007669"/>
    <property type="project" value="UniProtKB-KW"/>
</dbReference>
<evidence type="ECO:0000313" key="9">
    <source>
        <dbReference type="EMBL" id="MCI4684825.1"/>
    </source>
</evidence>
<evidence type="ECO:0000256" key="4">
    <source>
        <dbReference type="ARBA" id="ARBA00022691"/>
    </source>
</evidence>
<accession>A0ABS9ZBX7</accession>
<dbReference type="InterPro" id="IPR050750">
    <property type="entry name" value="C5-MTase"/>
</dbReference>
<protein>
    <recommendedName>
        <fullName evidence="1">DNA (cytosine-5-)-methyltransferase</fullName>
        <ecNumber evidence="1">2.1.1.37</ecNumber>
    </recommendedName>
</protein>
<comment type="caution">
    <text evidence="9">The sequence shown here is derived from an EMBL/GenBank/DDBJ whole genome shotgun (WGS) entry which is preliminary data.</text>
</comment>
<evidence type="ECO:0000256" key="8">
    <source>
        <dbReference type="RuleBase" id="RU000416"/>
    </source>
</evidence>
<keyword evidence="3 7" id="KW-0808">Transferase</keyword>
<evidence type="ECO:0000256" key="6">
    <source>
        <dbReference type="ARBA" id="ARBA00047422"/>
    </source>
</evidence>
<dbReference type="SUPFAM" id="SSF53335">
    <property type="entry name" value="S-adenosyl-L-methionine-dependent methyltransferases"/>
    <property type="match status" value="1"/>
</dbReference>
<reference evidence="9" key="1">
    <citation type="journal article" date="2022" name="ISME J.">
        <title>Identification of active gaseous-alkane degraders at natural gas seeps.</title>
        <authorList>
            <person name="Farhan Ul Haque M."/>
            <person name="Hernandez M."/>
            <person name="Crombie A.T."/>
            <person name="Murrell J.C."/>
        </authorList>
    </citation>
    <scope>NUCLEOTIDE SEQUENCE</scope>
    <source>
        <strain evidence="9">PC2</strain>
    </source>
</reference>
<evidence type="ECO:0000256" key="2">
    <source>
        <dbReference type="ARBA" id="ARBA00022603"/>
    </source>
</evidence>
<comment type="catalytic activity">
    <reaction evidence="6">
        <text>a 2'-deoxycytidine in DNA + S-adenosyl-L-methionine = a 5-methyl-2'-deoxycytidine in DNA + S-adenosyl-L-homocysteine + H(+)</text>
        <dbReference type="Rhea" id="RHEA:13681"/>
        <dbReference type="Rhea" id="RHEA-COMP:11369"/>
        <dbReference type="Rhea" id="RHEA-COMP:11370"/>
        <dbReference type="ChEBI" id="CHEBI:15378"/>
        <dbReference type="ChEBI" id="CHEBI:57856"/>
        <dbReference type="ChEBI" id="CHEBI:59789"/>
        <dbReference type="ChEBI" id="CHEBI:85452"/>
        <dbReference type="ChEBI" id="CHEBI:85454"/>
        <dbReference type="EC" id="2.1.1.37"/>
    </reaction>
</comment>
<dbReference type="GO" id="GO:0008168">
    <property type="term" value="F:methyltransferase activity"/>
    <property type="evidence" value="ECO:0007669"/>
    <property type="project" value="UniProtKB-KW"/>
</dbReference>